<proteinExistence type="predicted"/>
<name>A0A9W6VD00_9PSEU</name>
<evidence type="ECO:0000313" key="3">
    <source>
        <dbReference type="Proteomes" id="UP001165042"/>
    </source>
</evidence>
<protein>
    <recommendedName>
        <fullName evidence="1">Alanine racemase N-terminal domain-containing protein</fullName>
    </recommendedName>
</protein>
<reference evidence="2" key="1">
    <citation type="submission" date="2023-02" db="EMBL/GenBank/DDBJ databases">
        <title>Actinokineospora globicatena NBRC 15670.</title>
        <authorList>
            <person name="Ichikawa N."/>
            <person name="Sato H."/>
            <person name="Tonouchi N."/>
        </authorList>
    </citation>
    <scope>NUCLEOTIDE SEQUENCE</scope>
    <source>
        <strain evidence="2">NBRC 15670</strain>
    </source>
</reference>
<accession>A0A9W6VD00</accession>
<dbReference type="InterPro" id="IPR001608">
    <property type="entry name" value="Ala_racemase_N"/>
</dbReference>
<dbReference type="SUPFAM" id="SSF51419">
    <property type="entry name" value="PLP-binding barrel"/>
    <property type="match status" value="1"/>
</dbReference>
<keyword evidence="3" id="KW-1185">Reference proteome</keyword>
<evidence type="ECO:0000259" key="1">
    <source>
        <dbReference type="Pfam" id="PF01168"/>
    </source>
</evidence>
<dbReference type="InterPro" id="IPR029066">
    <property type="entry name" value="PLP-binding_barrel"/>
</dbReference>
<dbReference type="AlphaFoldDB" id="A0A9W6VD00"/>
<organism evidence="2 3">
    <name type="scientific">Actinokineospora globicatena</name>
    <dbReference type="NCBI Taxonomy" id="103729"/>
    <lineage>
        <taxon>Bacteria</taxon>
        <taxon>Bacillati</taxon>
        <taxon>Actinomycetota</taxon>
        <taxon>Actinomycetes</taxon>
        <taxon>Pseudonocardiales</taxon>
        <taxon>Pseudonocardiaceae</taxon>
        <taxon>Actinokineospora</taxon>
    </lineage>
</organism>
<evidence type="ECO:0000313" key="2">
    <source>
        <dbReference type="EMBL" id="GLW94731.1"/>
    </source>
</evidence>
<dbReference type="Pfam" id="PF01168">
    <property type="entry name" value="Ala_racemase_N"/>
    <property type="match status" value="1"/>
</dbReference>
<dbReference type="Gene3D" id="3.20.20.10">
    <property type="entry name" value="Alanine racemase"/>
    <property type="match status" value="1"/>
</dbReference>
<feature type="domain" description="Alanine racemase N-terminal" evidence="1">
    <location>
        <begin position="54"/>
        <end position="93"/>
    </location>
</feature>
<sequence length="121" mass="11504">MAVVRADGHGAVPVAKVGGLAPRGAPAPASAIVSAFAGCDSVGVVVSRAEVGADLDALRHNVSLLVRRAAGAESMAVVKADGCGHGVVPVAKVGGLAARGAPAPASAIVSALPGAIRSVLS</sequence>
<dbReference type="Proteomes" id="UP001165042">
    <property type="component" value="Unassembled WGS sequence"/>
</dbReference>
<comment type="caution">
    <text evidence="2">The sequence shown here is derived from an EMBL/GenBank/DDBJ whole genome shotgun (WGS) entry which is preliminary data.</text>
</comment>
<dbReference type="EMBL" id="BSSD01000010">
    <property type="protein sequence ID" value="GLW94731.1"/>
    <property type="molecule type" value="Genomic_DNA"/>
</dbReference>
<gene>
    <name evidence="2" type="ORF">Aglo03_55470</name>
</gene>